<reference evidence="1 2" key="1">
    <citation type="journal article" date="2013" name="PLoS ONE">
        <title>Assembly-driven community genomics of a hypersaline microbial ecosystem.</title>
        <authorList>
            <person name="Podell S."/>
            <person name="Ugalde J.A."/>
            <person name="Narasingarao P."/>
            <person name="Banfield J.F."/>
            <person name="Heidelberg K.B."/>
            <person name="Allen E.E."/>
        </authorList>
    </citation>
    <scope>NUCLEOTIDE SEQUENCE [LARGE SCALE GENOMIC DNA]</scope>
    <source>
        <strain evidence="2">J07HQW1</strain>
    </source>
</reference>
<dbReference type="Pfam" id="PF20067">
    <property type="entry name" value="SSL_N"/>
    <property type="match status" value="1"/>
</dbReference>
<organism evidence="1 2">
    <name type="scientific">Haloquadratum walsbyi J07HQW1</name>
    <dbReference type="NCBI Taxonomy" id="1238424"/>
    <lineage>
        <taxon>Archaea</taxon>
        <taxon>Methanobacteriati</taxon>
        <taxon>Methanobacteriota</taxon>
        <taxon>Stenosarchaea group</taxon>
        <taxon>Halobacteria</taxon>
        <taxon>Halobacteriales</taxon>
        <taxon>Haloferacaceae</taxon>
        <taxon>Haloquadratum</taxon>
    </lineage>
</organism>
<evidence type="ECO:0008006" key="3">
    <source>
        <dbReference type="Google" id="ProtNLM"/>
    </source>
</evidence>
<sequence length="341" mass="35577">MIVLDDSFTRRGLLTTSVAVTLGLAGCAETESSSTPTDTAVEDTATATEVVQTTPRPDTQTAQSTFTPETVVSVSGERVPENLAFDADGNLYFGITAGEVRRLSSNRINETGLTLADTERLATMPGAVGVEVGPDGVIYVAVATQDNNAGVWTVQPGGEVSQLVEIGGFPNDILFDVDRSRILVTESSGGVVHTVGTDGLRERWLDDDRLATESFGANGITRTADGTVYVAVTQAGETGRLIEVPVRSDGSASEANTIVESEAILGADGITARDGDIYVAANSQNRVVRVDPGGTTETIATADDGLVFPSDVLFAPNSNDLFICNFATQSPNDGAILRGQV</sequence>
<evidence type="ECO:0000313" key="1">
    <source>
        <dbReference type="EMBL" id="ERG91710.1"/>
    </source>
</evidence>
<dbReference type="EMBL" id="KE356560">
    <property type="protein sequence ID" value="ERG91710.1"/>
    <property type="molecule type" value="Genomic_DNA"/>
</dbReference>
<accession>U1N534</accession>
<dbReference type="PANTHER" id="PTHR47572">
    <property type="entry name" value="LIPOPROTEIN-RELATED"/>
    <property type="match status" value="1"/>
</dbReference>
<evidence type="ECO:0000313" key="2">
    <source>
        <dbReference type="Proteomes" id="UP000030649"/>
    </source>
</evidence>
<gene>
    <name evidence="1" type="ORF">J07HQW1_01744</name>
</gene>
<dbReference type="STRING" id="1238424.J07HQW1_01744"/>
<protein>
    <recommendedName>
        <fullName evidence="3">Gluconolactonase</fullName>
    </recommendedName>
</protein>
<dbReference type="InterPro" id="IPR011042">
    <property type="entry name" value="6-blade_b-propeller_TolB-like"/>
</dbReference>
<dbReference type="Proteomes" id="UP000030649">
    <property type="component" value="Unassembled WGS sequence"/>
</dbReference>
<dbReference type="PANTHER" id="PTHR47572:SF4">
    <property type="entry name" value="LACTONASE DRP35"/>
    <property type="match status" value="1"/>
</dbReference>
<dbReference type="AlphaFoldDB" id="U1N534"/>
<dbReference type="InterPro" id="IPR051262">
    <property type="entry name" value="SMP-30/CGR1_Lactonase"/>
</dbReference>
<dbReference type="HOGENOM" id="CLU_817868_0_0_2"/>
<dbReference type="Gene3D" id="2.120.10.30">
    <property type="entry name" value="TolB, C-terminal domain"/>
    <property type="match status" value="1"/>
</dbReference>
<name>U1N534_9EURY</name>
<dbReference type="SUPFAM" id="SSF63829">
    <property type="entry name" value="Calcium-dependent phosphotriesterase"/>
    <property type="match status" value="1"/>
</dbReference>
<proteinExistence type="predicted"/>